<dbReference type="InterPro" id="IPR036116">
    <property type="entry name" value="FN3_sf"/>
</dbReference>
<reference evidence="9" key="1">
    <citation type="journal article" date="2019" name="Int. J. Syst. Evol. Microbiol.">
        <title>The Global Catalogue of Microorganisms (GCM) 10K type strain sequencing project: providing services to taxonomists for standard genome sequencing and annotation.</title>
        <authorList>
            <consortium name="The Broad Institute Genomics Platform"/>
            <consortium name="The Broad Institute Genome Sequencing Center for Infectious Disease"/>
            <person name="Wu L."/>
            <person name="Ma J."/>
        </authorList>
    </citation>
    <scope>NUCLEOTIDE SEQUENCE [LARGE SCALE GENOMIC DNA]</scope>
    <source>
        <strain evidence="9">JCM 30346</strain>
    </source>
</reference>
<feature type="compositionally biased region" description="Pro residues" evidence="4">
    <location>
        <begin position="142"/>
        <end position="157"/>
    </location>
</feature>
<gene>
    <name evidence="8" type="ORF">ACFP1K_14870</name>
</gene>
<dbReference type="Proteomes" id="UP001596137">
    <property type="component" value="Unassembled WGS sequence"/>
</dbReference>
<organism evidence="8 9">
    <name type="scientific">Sphaerisporangium aureirubrum</name>
    <dbReference type="NCBI Taxonomy" id="1544736"/>
    <lineage>
        <taxon>Bacteria</taxon>
        <taxon>Bacillati</taxon>
        <taxon>Actinomycetota</taxon>
        <taxon>Actinomycetes</taxon>
        <taxon>Streptosporangiales</taxon>
        <taxon>Streptosporangiaceae</taxon>
        <taxon>Sphaerisporangium</taxon>
    </lineage>
</organism>
<dbReference type="SUPFAM" id="SSF49384">
    <property type="entry name" value="Carbohydrate-binding domain"/>
    <property type="match status" value="1"/>
</dbReference>
<evidence type="ECO:0000256" key="1">
    <source>
        <dbReference type="ARBA" id="ARBA00023277"/>
    </source>
</evidence>
<dbReference type="SMART" id="SM00637">
    <property type="entry name" value="CBD_II"/>
    <property type="match status" value="1"/>
</dbReference>
<evidence type="ECO:0000256" key="3">
    <source>
        <dbReference type="ARBA" id="ARBA00023326"/>
    </source>
</evidence>
<dbReference type="Gene3D" id="2.60.40.10">
    <property type="entry name" value="Immunoglobulins"/>
    <property type="match status" value="1"/>
</dbReference>
<name>A0ABW1NHI2_9ACTN</name>
<dbReference type="PROSITE" id="PS51173">
    <property type="entry name" value="CBM2"/>
    <property type="match status" value="1"/>
</dbReference>
<keyword evidence="2" id="KW-0378">Hydrolase</keyword>
<dbReference type="CDD" id="cd00063">
    <property type="entry name" value="FN3"/>
    <property type="match status" value="1"/>
</dbReference>
<dbReference type="PROSITE" id="PS50853">
    <property type="entry name" value="FN3"/>
    <property type="match status" value="1"/>
</dbReference>
<dbReference type="Pfam" id="PF00553">
    <property type="entry name" value="CBM_2"/>
    <property type="match status" value="1"/>
</dbReference>
<evidence type="ECO:0000259" key="6">
    <source>
        <dbReference type="PROSITE" id="PS50853"/>
    </source>
</evidence>
<protein>
    <submittedName>
        <fullName evidence="8">Cellulose binding domain-containing protein</fullName>
    </submittedName>
</protein>
<dbReference type="InterPro" id="IPR008965">
    <property type="entry name" value="CBM2/CBM3_carb-bd_dom_sf"/>
</dbReference>
<feature type="domain" description="CBM2" evidence="7">
    <location>
        <begin position="252"/>
        <end position="362"/>
    </location>
</feature>
<comment type="caution">
    <text evidence="8">The sequence shown here is derived from an EMBL/GenBank/DDBJ whole genome shotgun (WGS) entry which is preliminary data.</text>
</comment>
<evidence type="ECO:0000256" key="4">
    <source>
        <dbReference type="SAM" id="MobiDB-lite"/>
    </source>
</evidence>
<keyword evidence="5" id="KW-0732">Signal</keyword>
<dbReference type="InterPro" id="IPR013783">
    <property type="entry name" value="Ig-like_fold"/>
</dbReference>
<evidence type="ECO:0000313" key="9">
    <source>
        <dbReference type="Proteomes" id="UP001596137"/>
    </source>
</evidence>
<feature type="compositionally biased region" description="Polar residues" evidence="4">
    <location>
        <begin position="340"/>
        <end position="362"/>
    </location>
</feature>
<dbReference type="Gene3D" id="2.60.40.290">
    <property type="match status" value="1"/>
</dbReference>
<dbReference type="InterPro" id="IPR001919">
    <property type="entry name" value="CBD2"/>
</dbReference>
<feature type="domain" description="Fibronectin type-III" evidence="6">
    <location>
        <begin position="38"/>
        <end position="142"/>
    </location>
</feature>
<sequence>MAAAAVLGAGLSPASGSTAASGAVSGTARTIASADTTPPTEPTELGSRNVYLNGVAGLYWTPSTDDVAVTGYEVYAWSHTTPAATAFDPVLAYFRTSATEVNADVHGLMPGRAYLFYVVAVDAAGNRSRPSLLTQGRAMREPPQPTPSPGPSTPPAPWDLRVGGGPGPGYVTLIWAYRDMTPTTVWMAFRRSSSEWSYAGYSSLPRTLASIGGEASYTFQVVARDDAGNLSFPSNAATYVNPSPSPSPTPSATPTPAICAVTYNTRNWASGFAADVTVKNTGSAPVDGWRLAFGFPTSTQRLTSGWSATWAQSGTSVSATDVAWNKTIRPGQSIRIGFTGSHSGSNPSPTTFTLNGNVCTSG</sequence>
<evidence type="ECO:0000259" key="7">
    <source>
        <dbReference type="PROSITE" id="PS51173"/>
    </source>
</evidence>
<evidence type="ECO:0000256" key="2">
    <source>
        <dbReference type="ARBA" id="ARBA00023295"/>
    </source>
</evidence>
<keyword evidence="9" id="KW-1185">Reference proteome</keyword>
<dbReference type="Pfam" id="PF00041">
    <property type="entry name" value="fn3"/>
    <property type="match status" value="1"/>
</dbReference>
<accession>A0ABW1NHI2</accession>
<evidence type="ECO:0000313" key="8">
    <source>
        <dbReference type="EMBL" id="MFC6082446.1"/>
    </source>
</evidence>
<keyword evidence="2" id="KW-0326">Glycosidase</keyword>
<keyword evidence="3" id="KW-0624">Polysaccharide degradation</keyword>
<keyword evidence="1" id="KW-0119">Carbohydrate metabolism</keyword>
<dbReference type="SUPFAM" id="SSF49265">
    <property type="entry name" value="Fibronectin type III"/>
    <property type="match status" value="1"/>
</dbReference>
<dbReference type="SMART" id="SM00060">
    <property type="entry name" value="FN3"/>
    <property type="match status" value="2"/>
</dbReference>
<feature type="signal peptide" evidence="5">
    <location>
        <begin position="1"/>
        <end position="19"/>
    </location>
</feature>
<evidence type="ECO:0000256" key="5">
    <source>
        <dbReference type="SAM" id="SignalP"/>
    </source>
</evidence>
<dbReference type="InterPro" id="IPR012291">
    <property type="entry name" value="CBM2_carb-bd_dom_sf"/>
</dbReference>
<feature type="chain" id="PRO_5046753600" evidence="5">
    <location>
        <begin position="20"/>
        <end position="362"/>
    </location>
</feature>
<dbReference type="RefSeq" id="WP_380752478.1">
    <property type="nucleotide sequence ID" value="NZ_JBHSRF010000017.1"/>
</dbReference>
<feature type="region of interest" description="Disordered" evidence="4">
    <location>
        <begin position="339"/>
        <end position="362"/>
    </location>
</feature>
<proteinExistence type="predicted"/>
<dbReference type="EMBL" id="JBHSRF010000017">
    <property type="protein sequence ID" value="MFC6082446.1"/>
    <property type="molecule type" value="Genomic_DNA"/>
</dbReference>
<dbReference type="InterPro" id="IPR003961">
    <property type="entry name" value="FN3_dom"/>
</dbReference>
<feature type="region of interest" description="Disordered" evidence="4">
    <location>
        <begin position="130"/>
        <end position="162"/>
    </location>
</feature>